<keyword evidence="1" id="KW-0862">Zinc</keyword>
<protein>
    <recommendedName>
        <fullName evidence="4">Methyltransferase domain-containing protein</fullName>
    </recommendedName>
</protein>
<comment type="caution">
    <text evidence="2">The sequence shown here is derived from an EMBL/GenBank/DDBJ whole genome shotgun (WGS) entry which is preliminary data.</text>
</comment>
<evidence type="ECO:0000313" key="2">
    <source>
        <dbReference type="EMBL" id="GAA1995943.1"/>
    </source>
</evidence>
<organism evidence="2 3">
    <name type="scientific">Microbacterium pumilum</name>
    <dbReference type="NCBI Taxonomy" id="344165"/>
    <lineage>
        <taxon>Bacteria</taxon>
        <taxon>Bacillati</taxon>
        <taxon>Actinomycetota</taxon>
        <taxon>Actinomycetes</taxon>
        <taxon>Micrococcales</taxon>
        <taxon>Microbacteriaceae</taxon>
        <taxon>Microbacterium</taxon>
    </lineage>
</organism>
<dbReference type="InterPro" id="IPR003737">
    <property type="entry name" value="GlcNAc_PI_deacetylase-related"/>
</dbReference>
<dbReference type="Gene3D" id="3.40.50.150">
    <property type="entry name" value="Vaccinia Virus protein VP39"/>
    <property type="match status" value="1"/>
</dbReference>
<dbReference type="InterPro" id="IPR008715">
    <property type="entry name" value="SAM-MeTfrase_NodS-like"/>
</dbReference>
<sequence>MVVFSHLDAGTAESVWDADGRLHEVPELDVAIRRLVVVAAHPDDETLGAAGLMARVAAAGARVTVVVATDGEGSHPHSTTHTRARLSAARRDEVVRAVRHVAPAAELHFLLLPDSGLHEQRDDFRRDLSRVLDHERTDSAGGNGLLVVAPWSGDGHRDHRVAAEVVAELCAERGIRHLGYPIWLWHWARPGEVPWRHAEALTLTDEERSAKGEAMAEHRTQIDPLSESPGDEPILHERMRMHFERAREVFVQESASSASVPTQYFDGFYDRHEDPWGFESRWYEKRKREILMASLPFQRLGRVLEVGCATGHVTAELRLRADTVTAIDAAPAAVGKARRRVVGDDVRFIVARVPDEWPQGTFDTVVLSEIGYYFSPEDLDRLIDRIESCGAGLLVACHWRHPVSDYPQTGDAVHRALRRMAGWDTTVSHEERDFVLEVFERSPARSVAQREGLA</sequence>
<dbReference type="Pfam" id="PF02585">
    <property type="entry name" value="PIG-L"/>
    <property type="match status" value="1"/>
</dbReference>
<dbReference type="CDD" id="cd02440">
    <property type="entry name" value="AdoMet_MTases"/>
    <property type="match status" value="1"/>
</dbReference>
<accession>A0ABN2T0J4</accession>
<evidence type="ECO:0000256" key="1">
    <source>
        <dbReference type="ARBA" id="ARBA00022833"/>
    </source>
</evidence>
<dbReference type="InterPro" id="IPR029063">
    <property type="entry name" value="SAM-dependent_MTases_sf"/>
</dbReference>
<proteinExistence type="predicted"/>
<dbReference type="SUPFAM" id="SSF102588">
    <property type="entry name" value="LmbE-like"/>
    <property type="match status" value="1"/>
</dbReference>
<dbReference type="Proteomes" id="UP001500326">
    <property type="component" value="Unassembled WGS sequence"/>
</dbReference>
<keyword evidence="3" id="KW-1185">Reference proteome</keyword>
<evidence type="ECO:0008006" key="4">
    <source>
        <dbReference type="Google" id="ProtNLM"/>
    </source>
</evidence>
<reference evidence="2 3" key="1">
    <citation type="journal article" date="2019" name="Int. J. Syst. Evol. Microbiol.">
        <title>The Global Catalogue of Microorganisms (GCM) 10K type strain sequencing project: providing services to taxonomists for standard genome sequencing and annotation.</title>
        <authorList>
            <consortium name="The Broad Institute Genomics Platform"/>
            <consortium name="The Broad Institute Genome Sequencing Center for Infectious Disease"/>
            <person name="Wu L."/>
            <person name="Ma J."/>
        </authorList>
    </citation>
    <scope>NUCLEOTIDE SEQUENCE [LARGE SCALE GENOMIC DNA]</scope>
    <source>
        <strain evidence="2 3">JCM 14902</strain>
    </source>
</reference>
<dbReference type="RefSeq" id="WP_344065470.1">
    <property type="nucleotide sequence ID" value="NZ_BAAAOH010000001.1"/>
</dbReference>
<dbReference type="EMBL" id="BAAAOH010000001">
    <property type="protein sequence ID" value="GAA1995943.1"/>
    <property type="molecule type" value="Genomic_DNA"/>
</dbReference>
<dbReference type="Pfam" id="PF05401">
    <property type="entry name" value="NodS"/>
    <property type="match status" value="1"/>
</dbReference>
<dbReference type="PANTHER" id="PTHR12993:SF29">
    <property type="entry name" value="BLR3841 PROTEIN"/>
    <property type="match status" value="1"/>
</dbReference>
<dbReference type="PANTHER" id="PTHR12993">
    <property type="entry name" value="N-ACETYLGLUCOSAMINYL-PHOSPHATIDYLINOSITOL DE-N-ACETYLASE-RELATED"/>
    <property type="match status" value="1"/>
</dbReference>
<name>A0ABN2T0J4_9MICO</name>
<evidence type="ECO:0000313" key="3">
    <source>
        <dbReference type="Proteomes" id="UP001500326"/>
    </source>
</evidence>
<dbReference type="SUPFAM" id="SSF53335">
    <property type="entry name" value="S-adenosyl-L-methionine-dependent methyltransferases"/>
    <property type="match status" value="1"/>
</dbReference>
<gene>
    <name evidence="2" type="ORF">GCM10009777_35700</name>
</gene>
<dbReference type="Gene3D" id="3.40.50.10320">
    <property type="entry name" value="LmbE-like"/>
    <property type="match status" value="1"/>
</dbReference>
<dbReference type="InterPro" id="IPR024078">
    <property type="entry name" value="LmbE-like_dom_sf"/>
</dbReference>